<dbReference type="InterPro" id="IPR000846">
    <property type="entry name" value="DapB_N"/>
</dbReference>
<dbReference type="InterPro" id="IPR022664">
    <property type="entry name" value="DapB_N_CS"/>
</dbReference>
<feature type="binding site" evidence="9">
    <location>
        <position position="35"/>
    </location>
    <ligand>
        <name>NADP(+)</name>
        <dbReference type="ChEBI" id="CHEBI:58349"/>
    </ligand>
</feature>
<evidence type="ECO:0000256" key="2">
    <source>
        <dbReference type="ARBA" id="ARBA00022490"/>
    </source>
</evidence>
<dbReference type="HAMAP" id="MF_00102">
    <property type="entry name" value="DapB"/>
    <property type="match status" value="1"/>
</dbReference>
<comment type="caution">
    <text evidence="13">The sequence shown here is derived from an EMBL/GenBank/DDBJ whole genome shotgun (WGS) entry which is preliminary data.</text>
</comment>
<keyword evidence="8 9" id="KW-0457">Lysine biosynthesis</keyword>
<dbReference type="CDD" id="cd02274">
    <property type="entry name" value="DHDPR_N"/>
    <property type="match status" value="1"/>
</dbReference>
<evidence type="ECO:0000313" key="14">
    <source>
        <dbReference type="Proteomes" id="UP000824262"/>
    </source>
</evidence>
<dbReference type="PANTHER" id="PTHR20836:SF7">
    <property type="entry name" value="4-HYDROXY-TETRAHYDRODIPICOLINATE REDUCTASE"/>
    <property type="match status" value="1"/>
</dbReference>
<dbReference type="GO" id="GO:0019877">
    <property type="term" value="P:diaminopimelate biosynthetic process"/>
    <property type="evidence" value="ECO:0007669"/>
    <property type="project" value="UniProtKB-UniRule"/>
</dbReference>
<keyword evidence="2 9" id="KW-0963">Cytoplasm</keyword>
<dbReference type="AlphaFoldDB" id="A0A9D0ZEQ6"/>
<proteinExistence type="inferred from homology"/>
<dbReference type="SUPFAM" id="SSF51735">
    <property type="entry name" value="NAD(P)-binding Rossmann-fold domains"/>
    <property type="match status" value="1"/>
</dbReference>
<keyword evidence="4 9" id="KW-0521">NADP</keyword>
<evidence type="ECO:0000256" key="7">
    <source>
        <dbReference type="ARBA" id="ARBA00023027"/>
    </source>
</evidence>
<evidence type="ECO:0000256" key="10">
    <source>
        <dbReference type="NCBIfam" id="TIGR00036"/>
    </source>
</evidence>
<keyword evidence="6 9" id="KW-0560">Oxidoreductase</keyword>
<feature type="active site" description="Proton donor/acceptor" evidence="9">
    <location>
        <position position="142"/>
    </location>
</feature>
<evidence type="ECO:0000256" key="3">
    <source>
        <dbReference type="ARBA" id="ARBA00022605"/>
    </source>
</evidence>
<feature type="binding site" evidence="9">
    <location>
        <begin position="8"/>
        <end position="13"/>
    </location>
    <ligand>
        <name>NAD(+)</name>
        <dbReference type="ChEBI" id="CHEBI:57540"/>
    </ligand>
</feature>
<dbReference type="PANTHER" id="PTHR20836">
    <property type="entry name" value="DIHYDRODIPICOLINATE REDUCTASE"/>
    <property type="match status" value="1"/>
</dbReference>
<comment type="caution">
    <text evidence="9">Was originally thought to be a dihydrodipicolinate reductase (DHDPR), catalyzing the conversion of dihydrodipicolinate to tetrahydrodipicolinate. However, it was shown in E.coli that the substrate of the enzymatic reaction is not dihydrodipicolinate (DHDP) but in fact (2S,4S)-4-hydroxy-2,3,4,5-tetrahydrodipicolinic acid (HTPA), the product released by the DapA-catalyzed reaction.</text>
</comment>
<dbReference type="PIRSF" id="PIRSF000161">
    <property type="entry name" value="DHPR"/>
    <property type="match status" value="1"/>
</dbReference>
<comment type="function">
    <text evidence="9">Catalyzes the conversion of 4-hydroxy-tetrahydrodipicolinate (HTPA) to tetrahydrodipicolinate.</text>
</comment>
<evidence type="ECO:0000256" key="1">
    <source>
        <dbReference type="ARBA" id="ARBA00006642"/>
    </source>
</evidence>
<accession>A0A9D0ZEQ6</accession>
<evidence type="ECO:0000256" key="5">
    <source>
        <dbReference type="ARBA" id="ARBA00022915"/>
    </source>
</evidence>
<sequence length="254" mass="27175">MLKIIVSGCNGHMGRSVVGICANTSDVEVVAGFNRTAVSRDGFPVYSDPMEYAGEADVVIDFSNPANLTSLLNYSVERQVPIVLCTTGYSAEQLAEIEEAAKKVPVFKSGNMSLGVNLMLHLVRRAAAVLGADFDVEIVERHHRRKVDAPSGTALMIAEAAAEGLPYEPELKFERHSVRQPRGGHEIGISSVRGGTIVGEHEIIFAGLDEVLEIKHAALSRDVFAAGAVTAARFIAGVKNPGMYNMDDALADII</sequence>
<comment type="subcellular location">
    <subcellularLocation>
        <location evidence="9">Cytoplasm</location>
    </subcellularLocation>
</comment>
<keyword evidence="3 9" id="KW-0028">Amino-acid biosynthesis</keyword>
<evidence type="ECO:0000256" key="4">
    <source>
        <dbReference type="ARBA" id="ARBA00022857"/>
    </source>
</evidence>
<keyword evidence="5 9" id="KW-0220">Diaminopimelate biosynthesis</keyword>
<dbReference type="GO" id="GO:0008839">
    <property type="term" value="F:4-hydroxy-tetrahydrodipicolinate reductase"/>
    <property type="evidence" value="ECO:0007669"/>
    <property type="project" value="UniProtKB-UniRule"/>
</dbReference>
<dbReference type="Pfam" id="PF01113">
    <property type="entry name" value="DapB_N"/>
    <property type="match status" value="1"/>
</dbReference>
<evidence type="ECO:0000259" key="11">
    <source>
        <dbReference type="Pfam" id="PF01113"/>
    </source>
</evidence>
<dbReference type="GO" id="GO:0050661">
    <property type="term" value="F:NADP binding"/>
    <property type="evidence" value="ECO:0007669"/>
    <property type="project" value="UniProtKB-UniRule"/>
</dbReference>
<comment type="caution">
    <text evidence="9">Lacks conserved residue(s) required for the propagation of feature annotation.</text>
</comment>
<feature type="binding site" evidence="9">
    <location>
        <begin position="85"/>
        <end position="87"/>
    </location>
    <ligand>
        <name>NAD(+)</name>
        <dbReference type="ChEBI" id="CHEBI:57540"/>
    </ligand>
</feature>
<evidence type="ECO:0000259" key="12">
    <source>
        <dbReference type="Pfam" id="PF05173"/>
    </source>
</evidence>
<dbReference type="Gene3D" id="3.30.360.10">
    <property type="entry name" value="Dihydrodipicolinate Reductase, domain 2"/>
    <property type="match status" value="1"/>
</dbReference>
<dbReference type="SUPFAM" id="SSF55347">
    <property type="entry name" value="Glyceraldehyde-3-phosphate dehydrogenase-like, C-terminal domain"/>
    <property type="match status" value="1"/>
</dbReference>
<comment type="similarity">
    <text evidence="1 9">Belongs to the DapB family.</text>
</comment>
<dbReference type="Pfam" id="PF05173">
    <property type="entry name" value="DapB_C"/>
    <property type="match status" value="1"/>
</dbReference>
<feature type="binding site" evidence="9">
    <location>
        <position position="143"/>
    </location>
    <ligand>
        <name>(S)-2,3,4,5-tetrahydrodipicolinate</name>
        <dbReference type="ChEBI" id="CHEBI:16845"/>
    </ligand>
</feature>
<dbReference type="Gene3D" id="3.40.50.720">
    <property type="entry name" value="NAD(P)-binding Rossmann-like Domain"/>
    <property type="match status" value="1"/>
</dbReference>
<evidence type="ECO:0000256" key="6">
    <source>
        <dbReference type="ARBA" id="ARBA00023002"/>
    </source>
</evidence>
<dbReference type="InterPro" id="IPR036291">
    <property type="entry name" value="NAD(P)-bd_dom_sf"/>
</dbReference>
<name>A0A9D0ZEQ6_9FIRM</name>
<dbReference type="GO" id="GO:0009089">
    <property type="term" value="P:lysine biosynthetic process via diaminopimelate"/>
    <property type="evidence" value="ECO:0007669"/>
    <property type="project" value="UniProtKB-UniRule"/>
</dbReference>
<dbReference type="EC" id="1.17.1.8" evidence="9 10"/>
<feature type="binding site" evidence="9">
    <location>
        <begin position="109"/>
        <end position="112"/>
    </location>
    <ligand>
        <name>NAD(+)</name>
        <dbReference type="ChEBI" id="CHEBI:57540"/>
    </ligand>
</feature>
<evidence type="ECO:0000256" key="8">
    <source>
        <dbReference type="ARBA" id="ARBA00023154"/>
    </source>
</evidence>
<dbReference type="InterPro" id="IPR023940">
    <property type="entry name" value="DHDPR_bac"/>
</dbReference>
<comment type="pathway">
    <text evidence="9">Amino-acid biosynthesis; L-lysine biosynthesis via DAP pathway; (S)-tetrahydrodipicolinate from L-aspartate: step 4/4.</text>
</comment>
<feature type="binding site" evidence="9">
    <location>
        <begin position="152"/>
        <end position="153"/>
    </location>
    <ligand>
        <name>(S)-2,3,4,5-tetrahydrodipicolinate</name>
        <dbReference type="ChEBI" id="CHEBI:16845"/>
    </ligand>
</feature>
<dbReference type="FunFam" id="3.30.360.10:FF:000009">
    <property type="entry name" value="4-hydroxy-tetrahydrodipicolinate reductase"/>
    <property type="match status" value="1"/>
</dbReference>
<gene>
    <name evidence="9" type="primary">dapB</name>
    <name evidence="13" type="ORF">IAB77_01915</name>
</gene>
<dbReference type="GO" id="GO:0051287">
    <property type="term" value="F:NAD binding"/>
    <property type="evidence" value="ECO:0007669"/>
    <property type="project" value="UniProtKB-UniRule"/>
</dbReference>
<keyword evidence="7 9" id="KW-0520">NAD</keyword>
<comment type="subunit">
    <text evidence="9">Homotetramer.</text>
</comment>
<protein>
    <recommendedName>
        <fullName evidence="9 10">4-hydroxy-tetrahydrodipicolinate reductase</fullName>
        <shortName evidence="9">HTPA reductase</shortName>
        <ecNumber evidence="9 10">1.17.1.8</ecNumber>
    </recommendedName>
</protein>
<dbReference type="PROSITE" id="PS01298">
    <property type="entry name" value="DAPB"/>
    <property type="match status" value="1"/>
</dbReference>
<dbReference type="Proteomes" id="UP000824262">
    <property type="component" value="Unassembled WGS sequence"/>
</dbReference>
<dbReference type="GO" id="GO:0005829">
    <property type="term" value="C:cytosol"/>
    <property type="evidence" value="ECO:0007669"/>
    <property type="project" value="TreeGrafter"/>
</dbReference>
<comment type="catalytic activity">
    <reaction evidence="9">
        <text>(S)-2,3,4,5-tetrahydrodipicolinate + NADP(+) + H2O = (2S,4S)-4-hydroxy-2,3,4,5-tetrahydrodipicolinate + NADPH + H(+)</text>
        <dbReference type="Rhea" id="RHEA:35331"/>
        <dbReference type="ChEBI" id="CHEBI:15377"/>
        <dbReference type="ChEBI" id="CHEBI:15378"/>
        <dbReference type="ChEBI" id="CHEBI:16845"/>
        <dbReference type="ChEBI" id="CHEBI:57783"/>
        <dbReference type="ChEBI" id="CHEBI:58349"/>
        <dbReference type="ChEBI" id="CHEBI:67139"/>
        <dbReference type="EC" id="1.17.1.8"/>
    </reaction>
</comment>
<reference evidence="13" key="1">
    <citation type="submission" date="2020-10" db="EMBL/GenBank/DDBJ databases">
        <authorList>
            <person name="Gilroy R."/>
        </authorList>
    </citation>
    <scope>NUCLEOTIDE SEQUENCE</scope>
    <source>
        <strain evidence="13">ChiBcolR7-354</strain>
    </source>
</reference>
<dbReference type="NCBIfam" id="TIGR00036">
    <property type="entry name" value="dapB"/>
    <property type="match status" value="1"/>
</dbReference>
<dbReference type="InterPro" id="IPR022663">
    <property type="entry name" value="DapB_C"/>
</dbReference>
<organism evidence="13 14">
    <name type="scientific">Candidatus Scatomorpha intestinavium</name>
    <dbReference type="NCBI Taxonomy" id="2840922"/>
    <lineage>
        <taxon>Bacteria</taxon>
        <taxon>Bacillati</taxon>
        <taxon>Bacillota</taxon>
        <taxon>Clostridia</taxon>
        <taxon>Eubacteriales</taxon>
        <taxon>Candidatus Scatomorpha</taxon>
    </lineage>
</organism>
<dbReference type="EMBL" id="DVGA01000025">
    <property type="protein sequence ID" value="HIQ77999.1"/>
    <property type="molecule type" value="Genomic_DNA"/>
</dbReference>
<feature type="domain" description="Dihydrodipicolinate reductase C-terminal" evidence="12">
    <location>
        <begin position="115"/>
        <end position="250"/>
    </location>
</feature>
<feature type="domain" description="Dihydrodipicolinate reductase N-terminal" evidence="11">
    <location>
        <begin position="3"/>
        <end position="112"/>
    </location>
</feature>
<feature type="active site" description="Proton donor" evidence="9">
    <location>
        <position position="146"/>
    </location>
</feature>
<dbReference type="GO" id="GO:0016726">
    <property type="term" value="F:oxidoreductase activity, acting on CH or CH2 groups, NAD or NADP as acceptor"/>
    <property type="evidence" value="ECO:0007669"/>
    <property type="project" value="UniProtKB-UniRule"/>
</dbReference>
<reference evidence="13" key="2">
    <citation type="journal article" date="2021" name="PeerJ">
        <title>Extensive microbial diversity within the chicken gut microbiome revealed by metagenomics and culture.</title>
        <authorList>
            <person name="Gilroy R."/>
            <person name="Ravi A."/>
            <person name="Getino M."/>
            <person name="Pursley I."/>
            <person name="Horton D.L."/>
            <person name="Alikhan N.F."/>
            <person name="Baker D."/>
            <person name="Gharbi K."/>
            <person name="Hall N."/>
            <person name="Watson M."/>
            <person name="Adriaenssens E.M."/>
            <person name="Foster-Nyarko E."/>
            <person name="Jarju S."/>
            <person name="Secka A."/>
            <person name="Antonio M."/>
            <person name="Oren A."/>
            <person name="Chaudhuri R.R."/>
            <person name="La Ragione R."/>
            <person name="Hildebrand F."/>
            <person name="Pallen M.J."/>
        </authorList>
    </citation>
    <scope>NUCLEOTIDE SEQUENCE</scope>
    <source>
        <strain evidence="13">ChiBcolR7-354</strain>
    </source>
</reference>
<evidence type="ECO:0000256" key="9">
    <source>
        <dbReference type="HAMAP-Rule" id="MF_00102"/>
    </source>
</evidence>
<comment type="catalytic activity">
    <reaction evidence="9">
        <text>(S)-2,3,4,5-tetrahydrodipicolinate + NAD(+) + H2O = (2S,4S)-4-hydroxy-2,3,4,5-tetrahydrodipicolinate + NADH + H(+)</text>
        <dbReference type="Rhea" id="RHEA:35323"/>
        <dbReference type="ChEBI" id="CHEBI:15377"/>
        <dbReference type="ChEBI" id="CHEBI:15378"/>
        <dbReference type="ChEBI" id="CHEBI:16845"/>
        <dbReference type="ChEBI" id="CHEBI:57540"/>
        <dbReference type="ChEBI" id="CHEBI:57945"/>
        <dbReference type="ChEBI" id="CHEBI:67139"/>
        <dbReference type="EC" id="1.17.1.8"/>
    </reaction>
</comment>
<evidence type="ECO:0000313" key="13">
    <source>
        <dbReference type="EMBL" id="HIQ77999.1"/>
    </source>
</evidence>